<keyword evidence="4" id="KW-1185">Reference proteome</keyword>
<sequence>MTRANDERLLTVRIPADIDREDRLLLNLTPRQLLILIITALLLYVSWRLVGALEPAIWLAGATPVAVSGVVVALGSRDGVSLDRFVAAGVRWRVGARAFVLAPEGVHQAPDWLARRAIPADGDAKKLRTTAAPLALPAQDVAEPGVVDLGADGLALVAVCGTVDFGLRTPTEQESLVAGFGGFLQSLSSPVQVLVRVERLDLSRQVSELYDQAEVLPDQALSDAARAHADYLGELSRSQELLCRQVLLVLREVTSRSDADREAKGAGLFGSRRRQGAERRRGSGAGRAAEARLRQRLNEARDLLAPSGISVRALDAAQATAVLAAACNPAGLVHSSGAVAPAGDVIRASGGADIQGELDWGTTWDGESVDWTDY</sequence>
<proteinExistence type="predicted"/>
<organism evidence="3 4">
    <name type="scientific">Yinghuangia soli</name>
    <dbReference type="NCBI Taxonomy" id="2908204"/>
    <lineage>
        <taxon>Bacteria</taxon>
        <taxon>Bacillati</taxon>
        <taxon>Actinomycetota</taxon>
        <taxon>Actinomycetes</taxon>
        <taxon>Kitasatosporales</taxon>
        <taxon>Streptomycetaceae</taxon>
        <taxon>Yinghuangia</taxon>
    </lineage>
</organism>
<dbReference type="AlphaFoldDB" id="A0AA41Q5U3"/>
<accession>A0AA41Q5U3</accession>
<protein>
    <submittedName>
        <fullName evidence="3">PrgI family protein</fullName>
    </submittedName>
</protein>
<gene>
    <name evidence="3" type="ORF">LZ495_28760</name>
</gene>
<feature type="region of interest" description="Disordered" evidence="1">
    <location>
        <begin position="261"/>
        <end position="288"/>
    </location>
</feature>
<name>A0AA41Q5U3_9ACTN</name>
<feature type="transmembrane region" description="Helical" evidence="2">
    <location>
        <begin position="56"/>
        <end position="75"/>
    </location>
</feature>
<evidence type="ECO:0000256" key="2">
    <source>
        <dbReference type="SAM" id="Phobius"/>
    </source>
</evidence>
<dbReference type="InterPro" id="IPR024414">
    <property type="entry name" value="Uncharacterised_PrgI"/>
</dbReference>
<evidence type="ECO:0000313" key="3">
    <source>
        <dbReference type="EMBL" id="MCF2531186.1"/>
    </source>
</evidence>
<evidence type="ECO:0000313" key="4">
    <source>
        <dbReference type="Proteomes" id="UP001165378"/>
    </source>
</evidence>
<keyword evidence="2" id="KW-1133">Transmembrane helix</keyword>
<feature type="transmembrane region" description="Helical" evidence="2">
    <location>
        <begin position="33"/>
        <end position="50"/>
    </location>
</feature>
<dbReference type="EMBL" id="JAKFHA010000021">
    <property type="protein sequence ID" value="MCF2531186.1"/>
    <property type="molecule type" value="Genomic_DNA"/>
</dbReference>
<reference evidence="3" key="1">
    <citation type="submission" date="2022-01" db="EMBL/GenBank/DDBJ databases">
        <title>Genome-Based Taxonomic Classification of the Phylum Actinobacteria.</title>
        <authorList>
            <person name="Gao Y."/>
        </authorList>
    </citation>
    <scope>NUCLEOTIDE SEQUENCE</scope>
    <source>
        <strain evidence="3">KLBMP 8922</strain>
    </source>
</reference>
<dbReference type="RefSeq" id="WP_235055852.1">
    <property type="nucleotide sequence ID" value="NZ_JAKFHA010000021.1"/>
</dbReference>
<keyword evidence="2" id="KW-0472">Membrane</keyword>
<evidence type="ECO:0000256" key="1">
    <source>
        <dbReference type="SAM" id="MobiDB-lite"/>
    </source>
</evidence>
<keyword evidence="2" id="KW-0812">Transmembrane</keyword>
<dbReference type="Pfam" id="PF12666">
    <property type="entry name" value="PrgI"/>
    <property type="match status" value="1"/>
</dbReference>
<dbReference type="Proteomes" id="UP001165378">
    <property type="component" value="Unassembled WGS sequence"/>
</dbReference>
<comment type="caution">
    <text evidence="3">The sequence shown here is derived from an EMBL/GenBank/DDBJ whole genome shotgun (WGS) entry which is preliminary data.</text>
</comment>